<keyword evidence="1" id="KW-0472">Membrane</keyword>
<dbReference type="RefSeq" id="WP_252780351.1">
    <property type="nucleotide sequence ID" value="NZ_CP097478.1"/>
</dbReference>
<feature type="transmembrane region" description="Helical" evidence="1">
    <location>
        <begin position="125"/>
        <end position="152"/>
    </location>
</feature>
<accession>A0ABY5C3Y3</accession>
<name>A0ABY5C3Y3_9LACO</name>
<evidence type="ECO:0000256" key="1">
    <source>
        <dbReference type="SAM" id="Phobius"/>
    </source>
</evidence>
<reference evidence="2" key="1">
    <citation type="submission" date="2022-05" db="EMBL/GenBank/DDBJ databases">
        <authorList>
            <person name="Oliphant S.A."/>
            <person name="Watson-Haigh N.S."/>
            <person name="Sumby K.M."/>
            <person name="Gardner J.M."/>
            <person name="Jiranek V."/>
        </authorList>
    </citation>
    <scope>NUCLEOTIDE SEQUENCE</scope>
    <source>
        <strain evidence="2">Ru20-1</strain>
    </source>
</reference>
<dbReference type="EMBL" id="CP097478">
    <property type="protein sequence ID" value="USS93499.1"/>
    <property type="molecule type" value="Genomic_DNA"/>
</dbReference>
<keyword evidence="3" id="KW-1185">Reference proteome</keyword>
<feature type="transmembrane region" description="Helical" evidence="1">
    <location>
        <begin position="46"/>
        <end position="70"/>
    </location>
</feature>
<feature type="transmembrane region" description="Helical" evidence="1">
    <location>
        <begin position="99"/>
        <end position="119"/>
    </location>
</feature>
<sequence>MKKHKTMITYYRYKKVIKSSLIILSILEIILTIINLGLILTNNVTINFFLFFILGFELYLLMLFLLTSLGKKRRKRNLRKMDLIVKDYIYLILMKRKKVYYILFITSIILFILIVFQYNEFKPKIFTYVLLFLLYGFISSEFCLFIFLSSFLKKRESHIKKLKNI</sequence>
<dbReference type="Proteomes" id="UP001057532">
    <property type="component" value="Chromosome"/>
</dbReference>
<keyword evidence="1" id="KW-0812">Transmembrane</keyword>
<keyword evidence="1" id="KW-1133">Transmembrane helix</keyword>
<evidence type="ECO:0000313" key="3">
    <source>
        <dbReference type="Proteomes" id="UP001057532"/>
    </source>
</evidence>
<protein>
    <submittedName>
        <fullName evidence="2">Uncharacterized protein</fullName>
    </submittedName>
</protein>
<feature type="transmembrane region" description="Helical" evidence="1">
    <location>
        <begin position="21"/>
        <end position="40"/>
    </location>
</feature>
<gene>
    <name evidence="2" type="ORF">M8332_01120</name>
</gene>
<organism evidence="2 3">
    <name type="scientific">Fructilactobacillus ixorae</name>
    <dbReference type="NCBI Taxonomy" id="1750535"/>
    <lineage>
        <taxon>Bacteria</taxon>
        <taxon>Bacillati</taxon>
        <taxon>Bacillota</taxon>
        <taxon>Bacilli</taxon>
        <taxon>Lactobacillales</taxon>
        <taxon>Lactobacillaceae</taxon>
        <taxon>Fructilactobacillus</taxon>
    </lineage>
</organism>
<proteinExistence type="predicted"/>
<evidence type="ECO:0000313" key="2">
    <source>
        <dbReference type="EMBL" id="USS93499.1"/>
    </source>
</evidence>